<feature type="binding site" evidence="9">
    <location>
        <position position="124"/>
    </location>
    <ligand>
        <name>5-phospho-alpha-D-ribose 1-diphosphate</name>
        <dbReference type="ChEBI" id="CHEBI:58017"/>
    </ligand>
</feature>
<dbReference type="InterPro" id="IPR005940">
    <property type="entry name" value="Anthranilate_Pribosyl_Tfrase"/>
</dbReference>
<reference evidence="12 13" key="1">
    <citation type="submission" date="2017-07" db="EMBL/GenBank/DDBJ databases">
        <title>Draft whole genome sequences of clinical Proprionibacteriaceae strains.</title>
        <authorList>
            <person name="Bernier A.-M."/>
            <person name="Bernard K."/>
            <person name="Domingo M.-C."/>
        </authorList>
    </citation>
    <scope>NUCLEOTIDE SEQUENCE [LARGE SCALE GENOMIC DNA]</scope>
    <source>
        <strain evidence="12 13">NML 030167</strain>
    </source>
</reference>
<dbReference type="InterPro" id="IPR036320">
    <property type="entry name" value="Glycosyl_Trfase_fam3_N_dom_sf"/>
</dbReference>
<evidence type="ECO:0000256" key="1">
    <source>
        <dbReference type="ARBA" id="ARBA00004907"/>
    </source>
</evidence>
<dbReference type="FunFam" id="3.40.1030.10:FF:000002">
    <property type="entry name" value="Anthranilate phosphoribosyltransferase"/>
    <property type="match status" value="1"/>
</dbReference>
<feature type="binding site" evidence="9">
    <location>
        <position position="84"/>
    </location>
    <ligand>
        <name>5-phospho-alpha-D-ribose 1-diphosphate</name>
        <dbReference type="ChEBI" id="CHEBI:58017"/>
    </ligand>
</feature>
<keyword evidence="9" id="KW-0460">Magnesium</keyword>
<dbReference type="RefSeq" id="WP_094403427.1">
    <property type="nucleotide sequence ID" value="NZ_NMVL01000025.1"/>
</dbReference>
<evidence type="ECO:0000256" key="2">
    <source>
        <dbReference type="ARBA" id="ARBA00022605"/>
    </source>
</evidence>
<comment type="caution">
    <text evidence="12">The sequence shown here is derived from an EMBL/GenBank/DDBJ whole genome shotgun (WGS) entry which is preliminary data.</text>
</comment>
<dbReference type="NCBIfam" id="TIGR01245">
    <property type="entry name" value="trpD"/>
    <property type="match status" value="1"/>
</dbReference>
<dbReference type="InterPro" id="IPR000312">
    <property type="entry name" value="Glycosyl_Trfase_fam3"/>
</dbReference>
<dbReference type="GO" id="GO:0000287">
    <property type="term" value="F:magnesium ion binding"/>
    <property type="evidence" value="ECO:0007669"/>
    <property type="project" value="UniProtKB-UniRule"/>
</dbReference>
<keyword evidence="5 9" id="KW-0822">Tryptophan biosynthesis</keyword>
<feature type="binding site" evidence="9">
    <location>
        <position position="96"/>
    </location>
    <ligand>
        <name>Mg(2+)</name>
        <dbReference type="ChEBI" id="CHEBI:18420"/>
        <label>1</label>
    </ligand>
</feature>
<dbReference type="SUPFAM" id="SSF47648">
    <property type="entry name" value="Nucleoside phosphorylase/phosphoribosyltransferase N-terminal domain"/>
    <property type="match status" value="1"/>
</dbReference>
<protein>
    <recommendedName>
        <fullName evidence="9">Anthranilate phosphoribosyltransferase</fullName>
        <ecNumber evidence="9">2.4.2.18</ecNumber>
    </recommendedName>
</protein>
<feature type="binding site" evidence="9">
    <location>
        <begin position="87"/>
        <end position="88"/>
    </location>
    <ligand>
        <name>5-phospho-alpha-D-ribose 1-diphosphate</name>
        <dbReference type="ChEBI" id="CHEBI:58017"/>
    </ligand>
</feature>
<feature type="binding site" evidence="9">
    <location>
        <begin position="94"/>
        <end position="97"/>
    </location>
    <ligand>
        <name>5-phospho-alpha-D-ribose 1-diphosphate</name>
        <dbReference type="ChEBI" id="CHEBI:58017"/>
    </ligand>
</feature>
<evidence type="ECO:0000259" key="11">
    <source>
        <dbReference type="Pfam" id="PF02885"/>
    </source>
</evidence>
<feature type="domain" description="Glycosyl transferase family 3 N-terminal" evidence="11">
    <location>
        <begin position="9"/>
        <end position="70"/>
    </location>
</feature>
<comment type="function">
    <text evidence="9">Catalyzes the transfer of the phosphoribosyl group of 5-phosphorylribose-1-pyrophosphate (PRPP) to anthranilate to yield N-(5'-phosphoribosyl)-anthranilate (PRA).</text>
</comment>
<dbReference type="PANTHER" id="PTHR43285:SF2">
    <property type="entry name" value="ANTHRANILATE PHOSPHORIBOSYLTRANSFERASE"/>
    <property type="match status" value="1"/>
</dbReference>
<comment type="similarity">
    <text evidence="9">Belongs to the anthranilate phosphoribosyltransferase family.</text>
</comment>
<feature type="binding site" evidence="9">
    <location>
        <position position="229"/>
    </location>
    <ligand>
        <name>Mg(2+)</name>
        <dbReference type="ChEBI" id="CHEBI:18420"/>
        <label>2</label>
    </ligand>
</feature>
<evidence type="ECO:0000256" key="5">
    <source>
        <dbReference type="ARBA" id="ARBA00022822"/>
    </source>
</evidence>
<keyword evidence="4 9" id="KW-0808">Transferase</keyword>
<keyword evidence="6 9" id="KW-0057">Aromatic amino acid biosynthesis</keyword>
<evidence type="ECO:0000256" key="4">
    <source>
        <dbReference type="ARBA" id="ARBA00022679"/>
    </source>
</evidence>
<keyword evidence="9" id="KW-0479">Metal-binding</keyword>
<dbReference type="GO" id="GO:0005829">
    <property type="term" value="C:cytosol"/>
    <property type="evidence" value="ECO:0007669"/>
    <property type="project" value="TreeGrafter"/>
</dbReference>
<dbReference type="EC" id="2.4.2.18" evidence="9"/>
<accession>A0A255GH63</accession>
<dbReference type="Gene3D" id="1.20.970.10">
    <property type="entry name" value="Transferase, Pyrimidine Nucleoside Phosphorylase, Chain C"/>
    <property type="match status" value="1"/>
</dbReference>
<evidence type="ECO:0000259" key="10">
    <source>
        <dbReference type="Pfam" id="PF00591"/>
    </source>
</evidence>
<dbReference type="InterPro" id="IPR035902">
    <property type="entry name" value="Nuc_phospho_transferase"/>
</dbReference>
<sequence>MVSQQRWPDLLTTLVAGSDLSAEQTAWAMQEVLSGSASDVQLAAFAVALRAKGETVEELRGLAEAMLDKARPLDLDPDAVDVVGTGGDRANTVNISTMAAITAAAAGARVAKHGNRAASSACGTADVLEELGVVLELPADKQQQVMDAAGIVFLFASYYHSSLRHAAGVRAGLGIQTTFNLLGPLANPARPRAQAIGIADARAAALIAGVLAARGVRGMVFHGDDGLDELTTTTSSRIWLINDGRVVETTLDPRELGIPAARVEDLVGGDRVRNAEVARAVFAGEPGPVRDIVTLNAAAALLAFAGPDLDRPVAEQFAEQLERARTVLDDGSARAKLDLWVRTTRDAAAAQDD</sequence>
<dbReference type="UniPathway" id="UPA00035">
    <property type="reaction ID" value="UER00041"/>
</dbReference>
<dbReference type="Pfam" id="PF02885">
    <property type="entry name" value="Glycos_trans_3N"/>
    <property type="match status" value="1"/>
</dbReference>
<feature type="binding site" evidence="9">
    <location>
        <position position="115"/>
    </location>
    <ligand>
        <name>anthranilate</name>
        <dbReference type="ChEBI" id="CHEBI:16567"/>
        <label>1</label>
    </ligand>
</feature>
<comment type="subunit">
    <text evidence="9">Homodimer.</text>
</comment>
<dbReference type="OrthoDB" id="9806430at2"/>
<dbReference type="SUPFAM" id="SSF52418">
    <property type="entry name" value="Nucleoside phosphorylase/phosphoribosyltransferase catalytic domain"/>
    <property type="match status" value="1"/>
</dbReference>
<comment type="caution">
    <text evidence="9">Lacks conserved residue(s) required for the propagation of feature annotation.</text>
</comment>
<comment type="catalytic activity">
    <reaction evidence="7 9">
        <text>N-(5-phospho-beta-D-ribosyl)anthranilate + diphosphate = 5-phospho-alpha-D-ribose 1-diphosphate + anthranilate</text>
        <dbReference type="Rhea" id="RHEA:11768"/>
        <dbReference type="ChEBI" id="CHEBI:16567"/>
        <dbReference type="ChEBI" id="CHEBI:18277"/>
        <dbReference type="ChEBI" id="CHEBI:33019"/>
        <dbReference type="ChEBI" id="CHEBI:58017"/>
        <dbReference type="EC" id="2.4.2.18"/>
    </reaction>
</comment>
<dbReference type="GO" id="GO:0004048">
    <property type="term" value="F:anthranilate phosphoribosyltransferase activity"/>
    <property type="evidence" value="ECO:0007669"/>
    <property type="project" value="UniProtKB-UniRule"/>
</dbReference>
<dbReference type="InterPro" id="IPR017459">
    <property type="entry name" value="Glycosyl_Trfase_fam3_N_dom"/>
</dbReference>
<proteinExistence type="inferred from homology"/>
<evidence type="ECO:0000256" key="6">
    <source>
        <dbReference type="ARBA" id="ARBA00023141"/>
    </source>
</evidence>
<feature type="domain" description="Glycosyl transferase family 3" evidence="10">
    <location>
        <begin position="77"/>
        <end position="333"/>
    </location>
</feature>
<evidence type="ECO:0000313" key="12">
    <source>
        <dbReference type="EMBL" id="OYO14762.1"/>
    </source>
</evidence>
<comment type="cofactor">
    <cofactor evidence="9">
        <name>Mg(2+)</name>
        <dbReference type="ChEBI" id="CHEBI:18420"/>
    </cofactor>
    <text evidence="9">Binds 2 magnesium ions per monomer.</text>
</comment>
<evidence type="ECO:0000256" key="3">
    <source>
        <dbReference type="ARBA" id="ARBA00022676"/>
    </source>
</evidence>
<accession>A0A4R6LY89</accession>
<gene>
    <name evidence="9 12" type="primary">trpD</name>
    <name evidence="12" type="ORF">CGZ94_09405</name>
</gene>
<dbReference type="GO" id="GO:0000162">
    <property type="term" value="P:L-tryptophan biosynthetic process"/>
    <property type="evidence" value="ECO:0007669"/>
    <property type="project" value="UniProtKB-UniRule"/>
</dbReference>
<feature type="binding site" evidence="9">
    <location>
        <position position="229"/>
    </location>
    <ligand>
        <name>Mg(2+)</name>
        <dbReference type="ChEBI" id="CHEBI:18420"/>
        <label>1</label>
    </ligand>
</feature>
<dbReference type="Pfam" id="PF00591">
    <property type="entry name" value="Glycos_transf_3"/>
    <property type="match status" value="1"/>
</dbReference>
<evidence type="ECO:0000256" key="8">
    <source>
        <dbReference type="ARBA" id="ARBA00061188"/>
    </source>
</evidence>
<name>A0A255GH63_9ACTN</name>
<organism evidence="12 13">
    <name type="scientific">Enemella evansiae</name>
    <dbReference type="NCBI Taxonomy" id="2016499"/>
    <lineage>
        <taxon>Bacteria</taxon>
        <taxon>Bacillati</taxon>
        <taxon>Actinomycetota</taxon>
        <taxon>Actinomycetes</taxon>
        <taxon>Propionibacteriales</taxon>
        <taxon>Propionibacteriaceae</taxon>
        <taxon>Enemella</taxon>
    </lineage>
</organism>
<comment type="similarity">
    <text evidence="8">In the C-terminal section; belongs to the anthranilate phosphoribosyltransferase family.</text>
</comment>
<keyword evidence="13" id="KW-1185">Reference proteome</keyword>
<dbReference type="Proteomes" id="UP000215896">
    <property type="component" value="Unassembled WGS sequence"/>
</dbReference>
<dbReference type="EMBL" id="NMVO01000012">
    <property type="protein sequence ID" value="OYO14762.1"/>
    <property type="molecule type" value="Genomic_DNA"/>
</dbReference>
<evidence type="ECO:0000313" key="13">
    <source>
        <dbReference type="Proteomes" id="UP000215896"/>
    </source>
</evidence>
<dbReference type="HAMAP" id="MF_00211">
    <property type="entry name" value="TrpD"/>
    <property type="match status" value="1"/>
</dbReference>
<dbReference type="PANTHER" id="PTHR43285">
    <property type="entry name" value="ANTHRANILATE PHOSPHORIBOSYLTRANSFERASE"/>
    <property type="match status" value="1"/>
</dbReference>
<feature type="binding site" evidence="9">
    <location>
        <position position="92"/>
    </location>
    <ligand>
        <name>5-phospho-alpha-D-ribose 1-diphosphate</name>
        <dbReference type="ChEBI" id="CHEBI:58017"/>
    </ligand>
</feature>
<feature type="binding site" evidence="9">
    <location>
        <position position="170"/>
    </location>
    <ligand>
        <name>anthranilate</name>
        <dbReference type="ChEBI" id="CHEBI:16567"/>
        <label>2</label>
    </ligand>
</feature>
<keyword evidence="2 9" id="KW-0028">Amino-acid biosynthesis</keyword>
<feature type="binding site" evidence="9">
    <location>
        <begin position="112"/>
        <end position="120"/>
    </location>
    <ligand>
        <name>5-phospho-alpha-D-ribose 1-diphosphate</name>
        <dbReference type="ChEBI" id="CHEBI:58017"/>
    </ligand>
</feature>
<evidence type="ECO:0000256" key="7">
    <source>
        <dbReference type="ARBA" id="ARBA00052328"/>
    </source>
</evidence>
<feature type="binding site" evidence="9">
    <location>
        <position position="228"/>
    </location>
    <ligand>
        <name>Mg(2+)</name>
        <dbReference type="ChEBI" id="CHEBI:18420"/>
        <label>2</label>
    </ligand>
</feature>
<comment type="pathway">
    <text evidence="1 9">Amino-acid biosynthesis; L-tryptophan biosynthesis; L-tryptophan from chorismate: step 2/5.</text>
</comment>
<feature type="binding site" evidence="9">
    <location>
        <position position="84"/>
    </location>
    <ligand>
        <name>anthranilate</name>
        <dbReference type="ChEBI" id="CHEBI:16567"/>
        <label>1</label>
    </ligand>
</feature>
<dbReference type="Gene3D" id="3.40.1030.10">
    <property type="entry name" value="Nucleoside phosphorylase/phosphoribosyltransferase catalytic domain"/>
    <property type="match status" value="1"/>
</dbReference>
<evidence type="ECO:0000256" key="9">
    <source>
        <dbReference type="HAMAP-Rule" id="MF_00211"/>
    </source>
</evidence>
<keyword evidence="3 9" id="KW-0328">Glycosyltransferase</keyword>
<dbReference type="AlphaFoldDB" id="A0A255GH63"/>